<dbReference type="PANTHER" id="PTHR47371:SF3">
    <property type="entry name" value="PHOSPHOGLYCEROL TRANSFERASE I"/>
    <property type="match status" value="1"/>
</dbReference>
<dbReference type="CDD" id="cd16015">
    <property type="entry name" value="LTA_synthase"/>
    <property type="match status" value="1"/>
</dbReference>
<organism evidence="9 10">
    <name type="scientific">Clostridium thermobutyricum DSM 4928</name>
    <dbReference type="NCBI Taxonomy" id="1121339"/>
    <lineage>
        <taxon>Bacteria</taxon>
        <taxon>Bacillati</taxon>
        <taxon>Bacillota</taxon>
        <taxon>Clostridia</taxon>
        <taxon>Eubacteriales</taxon>
        <taxon>Clostridiaceae</taxon>
        <taxon>Clostridium</taxon>
    </lineage>
</organism>
<dbReference type="Proteomes" id="UP000191448">
    <property type="component" value="Unassembled WGS sequence"/>
</dbReference>
<keyword evidence="4 7" id="KW-0812">Transmembrane</keyword>
<gene>
    <name evidence="9" type="primary">mdoB</name>
    <name evidence="9" type="ORF">CLTHE_22520</name>
</gene>
<dbReference type="GO" id="GO:0005886">
    <property type="term" value="C:plasma membrane"/>
    <property type="evidence" value="ECO:0007669"/>
    <property type="project" value="UniProtKB-SubCell"/>
</dbReference>
<dbReference type="RefSeq" id="WP_080023507.1">
    <property type="nucleotide sequence ID" value="NZ_LTAY01000059.1"/>
</dbReference>
<evidence type="ECO:0000256" key="1">
    <source>
        <dbReference type="ARBA" id="ARBA00004651"/>
    </source>
</evidence>
<reference evidence="9 10" key="1">
    <citation type="submission" date="2016-02" db="EMBL/GenBank/DDBJ databases">
        <title>Genome sequence of Clostridium thermobutyricum DSM 4928.</title>
        <authorList>
            <person name="Poehlein A."/>
            <person name="Daniel R."/>
        </authorList>
    </citation>
    <scope>NUCLEOTIDE SEQUENCE [LARGE SCALE GENOMIC DNA]</scope>
    <source>
        <strain evidence="9 10">DSM 4928</strain>
    </source>
</reference>
<evidence type="ECO:0000313" key="10">
    <source>
        <dbReference type="Proteomes" id="UP000191448"/>
    </source>
</evidence>
<feature type="transmembrane region" description="Helical" evidence="7">
    <location>
        <begin position="162"/>
        <end position="183"/>
    </location>
</feature>
<evidence type="ECO:0000256" key="2">
    <source>
        <dbReference type="ARBA" id="ARBA00004936"/>
    </source>
</evidence>
<comment type="pathway">
    <text evidence="2">Cell wall biogenesis; lipoteichoic acid biosynthesis.</text>
</comment>
<evidence type="ECO:0000256" key="5">
    <source>
        <dbReference type="ARBA" id="ARBA00022989"/>
    </source>
</evidence>
<keyword evidence="9" id="KW-0808">Transferase</keyword>
<protein>
    <submittedName>
        <fullName evidence="9">Phosphoglycerol transferase I</fullName>
        <ecNumber evidence="9">2.7.8.20</ecNumber>
    </submittedName>
</protein>
<proteinExistence type="predicted"/>
<comment type="caution">
    <text evidence="9">The sequence shown here is derived from an EMBL/GenBank/DDBJ whole genome shotgun (WGS) entry which is preliminary data.</text>
</comment>
<feature type="transmembrane region" description="Helical" evidence="7">
    <location>
        <begin position="72"/>
        <end position="91"/>
    </location>
</feature>
<keyword evidence="5 7" id="KW-1133">Transmembrane helix</keyword>
<keyword evidence="6 7" id="KW-0472">Membrane</keyword>
<evidence type="ECO:0000256" key="4">
    <source>
        <dbReference type="ARBA" id="ARBA00022692"/>
    </source>
</evidence>
<dbReference type="PANTHER" id="PTHR47371">
    <property type="entry name" value="LIPOTEICHOIC ACID SYNTHASE"/>
    <property type="match status" value="1"/>
</dbReference>
<feature type="transmembrane region" description="Helical" evidence="7">
    <location>
        <begin position="112"/>
        <end position="132"/>
    </location>
</feature>
<evidence type="ECO:0000256" key="3">
    <source>
        <dbReference type="ARBA" id="ARBA00022475"/>
    </source>
</evidence>
<dbReference type="Pfam" id="PF00884">
    <property type="entry name" value="Sulfatase"/>
    <property type="match status" value="1"/>
</dbReference>
<keyword evidence="3" id="KW-1003">Cell membrane</keyword>
<evidence type="ECO:0000259" key="8">
    <source>
        <dbReference type="Pfam" id="PF00884"/>
    </source>
</evidence>
<feature type="transmembrane region" description="Helical" evidence="7">
    <location>
        <begin position="6"/>
        <end position="21"/>
    </location>
</feature>
<feature type="transmembrane region" description="Helical" evidence="7">
    <location>
        <begin position="203"/>
        <end position="224"/>
    </location>
</feature>
<dbReference type="InterPro" id="IPR017850">
    <property type="entry name" value="Alkaline_phosphatase_core_sf"/>
</dbReference>
<sequence>MQLLCYLISGIIIASLNYFIFKKDESKFAIIKNFITNVLLLNLISLSILKFILNKPNILKPTVYNISLSFKYILFTLLCGIIYLFIKCLIYSKISFTEVKVSKSIKTKILKYISVFLFAIGSFFVFFANWFIDYFGNITPEQFLFNLNSPLKGTSTDMNQEILMTPVFSGVVCVILFLIFINFKYDIYLNWSHNKIKIINQKILKILAYIITAICFVGGITYGVKKLSLHEVYKAYTSDSTYIKDNYIDPRKVEITFPKKKRNLIHIYLESIENSYFSKDLGGYMNVNLMPELSALSKEGLSFSNNNKFGGPYQTYGSSWSVAAMINMSSGLPLKIPMNGNSYGKSGSFLPGAVTIGDILSSQGYEQTIMFGADADFGGLTTYFGSHGNFNIFDHKAAIQKGLIPKDYNVWWGFEDDKLYEFAKQEITRLANTGKPFNFTMETADTHFPDGYLSKKAEKKHDSQYANVISYSTKEAVKFIRWIQRQPFYENTTIVVTGDHLSMDKNFFKDWDPSYNRSIFNLILNPDPNTTNDNIDRLKNRKFSPTDMYPTILASMGVTVQGDRLGLGTNLFSDQKTLVERDGLKTVGKGFGDKSNFFNNEFISEKKNSTFTTDLVKIRN</sequence>
<dbReference type="Gene3D" id="3.40.720.10">
    <property type="entry name" value="Alkaline Phosphatase, subunit A"/>
    <property type="match status" value="1"/>
</dbReference>
<dbReference type="InterPro" id="IPR000917">
    <property type="entry name" value="Sulfatase_N"/>
</dbReference>
<dbReference type="GO" id="GO:0008960">
    <property type="term" value="F:phosphatidylglycerol-membrane-oligosaccharide glycerophosphotransferase activity"/>
    <property type="evidence" value="ECO:0007669"/>
    <property type="project" value="UniProtKB-EC"/>
</dbReference>
<dbReference type="EMBL" id="LTAY01000059">
    <property type="protein sequence ID" value="OPX47014.1"/>
    <property type="molecule type" value="Genomic_DNA"/>
</dbReference>
<evidence type="ECO:0000313" key="9">
    <source>
        <dbReference type="EMBL" id="OPX47014.1"/>
    </source>
</evidence>
<feature type="domain" description="Sulfatase N-terminal" evidence="8">
    <location>
        <begin position="262"/>
        <end position="558"/>
    </location>
</feature>
<name>A0A1V4ST52_9CLOT</name>
<dbReference type="InterPro" id="IPR050448">
    <property type="entry name" value="OpgB/LTA_synthase_biosynth"/>
</dbReference>
<dbReference type="AlphaFoldDB" id="A0A1V4ST52"/>
<feature type="transmembrane region" description="Helical" evidence="7">
    <location>
        <begin position="33"/>
        <end position="52"/>
    </location>
</feature>
<evidence type="ECO:0000256" key="6">
    <source>
        <dbReference type="ARBA" id="ARBA00023136"/>
    </source>
</evidence>
<dbReference type="OrthoDB" id="9760224at2"/>
<dbReference type="EC" id="2.7.8.20" evidence="9"/>
<evidence type="ECO:0000256" key="7">
    <source>
        <dbReference type="SAM" id="Phobius"/>
    </source>
</evidence>
<accession>A0A1V4ST52</accession>
<dbReference type="SUPFAM" id="SSF53649">
    <property type="entry name" value="Alkaline phosphatase-like"/>
    <property type="match status" value="1"/>
</dbReference>
<comment type="subcellular location">
    <subcellularLocation>
        <location evidence="1">Cell membrane</location>
        <topology evidence="1">Multi-pass membrane protein</topology>
    </subcellularLocation>
</comment>